<keyword evidence="2" id="KW-0004">4Fe-4S</keyword>
<dbReference type="InterPro" id="IPR007197">
    <property type="entry name" value="rSAM"/>
</dbReference>
<dbReference type="Pfam" id="PF04055">
    <property type="entry name" value="Radical_SAM"/>
    <property type="match status" value="1"/>
</dbReference>
<evidence type="ECO:0000256" key="1">
    <source>
        <dbReference type="ARBA" id="ARBA00001966"/>
    </source>
</evidence>
<feature type="domain" description="Radical SAM core" evidence="7">
    <location>
        <begin position="13"/>
        <end position="244"/>
    </location>
</feature>
<evidence type="ECO:0000256" key="4">
    <source>
        <dbReference type="ARBA" id="ARBA00022723"/>
    </source>
</evidence>
<organism evidence="8 9">
    <name type="scientific">Phorcysia thermohydrogeniphila</name>
    <dbReference type="NCBI Taxonomy" id="936138"/>
    <lineage>
        <taxon>Bacteria</taxon>
        <taxon>Pseudomonadati</taxon>
        <taxon>Aquificota</taxon>
        <taxon>Aquificia</taxon>
        <taxon>Desulfurobacteriales</taxon>
        <taxon>Desulfurobacteriaceae</taxon>
        <taxon>Phorcysia</taxon>
    </lineage>
</organism>
<comment type="caution">
    <text evidence="8">The sequence shown here is derived from an EMBL/GenBank/DDBJ whole genome shotgun (WGS) entry which is preliminary data.</text>
</comment>
<reference evidence="8 9" key="1">
    <citation type="submission" date="2019-03" db="EMBL/GenBank/DDBJ databases">
        <title>Genomic Encyclopedia of Archaeal and Bacterial Type Strains, Phase II (KMG-II): from individual species to whole genera.</title>
        <authorList>
            <person name="Goeker M."/>
        </authorList>
    </citation>
    <scope>NUCLEOTIDE SEQUENCE [LARGE SCALE GENOMIC DNA]</scope>
    <source>
        <strain evidence="8 9">DSM 24425</strain>
    </source>
</reference>
<dbReference type="CDD" id="cd01335">
    <property type="entry name" value="Radical_SAM"/>
    <property type="match status" value="1"/>
</dbReference>
<accession>A0A4R1GHX1</accession>
<evidence type="ECO:0000313" key="9">
    <source>
        <dbReference type="Proteomes" id="UP000295777"/>
    </source>
</evidence>
<dbReference type="PROSITE" id="PS51918">
    <property type="entry name" value="RADICAL_SAM"/>
    <property type="match status" value="1"/>
</dbReference>
<evidence type="ECO:0000256" key="6">
    <source>
        <dbReference type="ARBA" id="ARBA00023014"/>
    </source>
</evidence>
<dbReference type="SFLD" id="SFLDG01083">
    <property type="entry name" value="Uncharacterised_Radical_SAM_Su"/>
    <property type="match status" value="1"/>
</dbReference>
<dbReference type="GO" id="GO:0051539">
    <property type="term" value="F:4 iron, 4 sulfur cluster binding"/>
    <property type="evidence" value="ECO:0007669"/>
    <property type="project" value="UniProtKB-KW"/>
</dbReference>
<gene>
    <name evidence="8" type="ORF">CLV27_0196</name>
</gene>
<evidence type="ECO:0000259" key="7">
    <source>
        <dbReference type="PROSITE" id="PS51918"/>
    </source>
</evidence>
<evidence type="ECO:0000256" key="2">
    <source>
        <dbReference type="ARBA" id="ARBA00022485"/>
    </source>
</evidence>
<dbReference type="Proteomes" id="UP000295777">
    <property type="component" value="Unassembled WGS sequence"/>
</dbReference>
<dbReference type="PANTHER" id="PTHR43787:SF11">
    <property type="entry name" value="UPF0026 PROTEIN SLR1464"/>
    <property type="match status" value="1"/>
</dbReference>
<keyword evidence="3" id="KW-0949">S-adenosyl-L-methionine</keyword>
<dbReference type="EMBL" id="SMFV01000001">
    <property type="protein sequence ID" value="TCK06395.1"/>
    <property type="molecule type" value="Genomic_DNA"/>
</dbReference>
<comment type="cofactor">
    <cofactor evidence="1">
        <name>[4Fe-4S] cluster</name>
        <dbReference type="ChEBI" id="CHEBI:49883"/>
    </cofactor>
</comment>
<dbReference type="InterPro" id="IPR040084">
    <property type="entry name" value="GTPase_Obg"/>
</dbReference>
<dbReference type="Gene3D" id="3.20.20.70">
    <property type="entry name" value="Aldolase class I"/>
    <property type="match status" value="1"/>
</dbReference>
<protein>
    <submittedName>
        <fullName evidence="8">Wyosine [tRNA(Phe)-imidazoG37] synthetase (Radical SAM superfamily)</fullName>
    </submittedName>
</protein>
<dbReference type="SUPFAM" id="SSF102114">
    <property type="entry name" value="Radical SAM enzymes"/>
    <property type="match status" value="1"/>
</dbReference>
<keyword evidence="5" id="KW-0408">Iron</keyword>
<evidence type="ECO:0000256" key="5">
    <source>
        <dbReference type="ARBA" id="ARBA00023004"/>
    </source>
</evidence>
<proteinExistence type="predicted"/>
<dbReference type="PANTHER" id="PTHR43787">
    <property type="entry name" value="FEMO COFACTOR BIOSYNTHESIS PROTEIN NIFB-RELATED"/>
    <property type="match status" value="1"/>
</dbReference>
<sequence>MKYVFGPVFSRRLGFSLGVDLVPYKVCSMDCLYCEVGKTSEKTTSRLEYVPLDSVKSELGEFLKASPDIDFITFSGYGEPTLYSKLGELVDFLKENYSYRLALLTNSSLLYRDDVLEEVKKIDVVLPSLDAATQSTFEKINRPVEGLKLEQLVEGIERLIKETPCEVWVETLFVKGVNDSPEEVEKIGEIIHQLKPHKWQLNTVVRPPAYSVKGLSLLELEKIKERVGYPSTEIVAGFKREKRKMGALELKNEVYGIVVRRPCPIDEIASALGVSEEEVERAVSLLIEEGKVREIFFGGTPYVKGIV</sequence>
<keyword evidence="9" id="KW-1185">Reference proteome</keyword>
<keyword evidence="6" id="KW-0411">Iron-sulfur</keyword>
<dbReference type="GO" id="GO:0046872">
    <property type="term" value="F:metal ion binding"/>
    <property type="evidence" value="ECO:0007669"/>
    <property type="project" value="UniProtKB-KW"/>
</dbReference>
<dbReference type="InterPro" id="IPR058240">
    <property type="entry name" value="rSAM_sf"/>
</dbReference>
<dbReference type="AlphaFoldDB" id="A0A4R1GHX1"/>
<dbReference type="OrthoDB" id="9795504at2"/>
<dbReference type="SFLD" id="SFLDS00029">
    <property type="entry name" value="Radical_SAM"/>
    <property type="match status" value="1"/>
</dbReference>
<evidence type="ECO:0000256" key="3">
    <source>
        <dbReference type="ARBA" id="ARBA00022691"/>
    </source>
</evidence>
<dbReference type="InterPro" id="IPR013785">
    <property type="entry name" value="Aldolase_TIM"/>
</dbReference>
<evidence type="ECO:0000313" key="8">
    <source>
        <dbReference type="EMBL" id="TCK06395.1"/>
    </source>
</evidence>
<keyword evidence="4" id="KW-0479">Metal-binding</keyword>
<name>A0A4R1GHX1_9BACT</name>
<dbReference type="GO" id="GO:0003824">
    <property type="term" value="F:catalytic activity"/>
    <property type="evidence" value="ECO:0007669"/>
    <property type="project" value="InterPro"/>
</dbReference>
<dbReference type="RefSeq" id="WP_132524894.1">
    <property type="nucleotide sequence ID" value="NZ_SMFV01000001.1"/>
</dbReference>